<sequence>MNKQQLASKIWASANKMRSKIEANEYKDYILGFIFYKFLSDKVVELAIKEDMTDGLQPQYLTEENSEWAEHCRQTLGYFIAYNDLFSTWIKPVRNFSVGDVRDALIRFARLINPAHEKVYKGIFDTLQNGLSKLGESAGAQTKAVQNLLNLIKDIPTDDRQDYDVLGFIYEYLISNFAANAGKKAGEFYTPHEVALMMSEIVAHHLSDKSEIKIYDPTSGSGSLLLNIGRSVAKYLDKDKITYYAQELKEATYNLTRMNLVMRGIHPDNIVVRNGDTLEEDWPWFDDSDPTSTYDPLYCDAVVSNPPYSQEWYPREETASDPRYKKYGVAPKGTADYAFLLHDLYHVKPGGIMTIVLPHGVLFRGGNEEEIRRNLIENNNIDAIIGLPANIFFGTGIPTIVMVLRQKRDRDDVLFVDASKGFIKVGKNNQLRARDIRKIVDAVTERREMPKFSRCVDREEIRKNDYNLNIPRYVNSAEADEQWDIYATMFGGIPNNELDRFANWWDIFPSLRNELFSPVNEAYSKLIPSPDRIFDTIRRNPEVSEYQLRYIEAVNPLRDALIDIVVNPLSSPERLRRLNPAIEFNSFSAHLFEVIKPFSLIDSYAAYQILEDNWRKITYDLETLQSEGIEAANAVDENIIIKKKDGKDVEVQDGWVGRILPFELVQRELLGTELGKLAKLQEERDTTIGRIAEILESLPEAEGATPWIKDDGSAFVPKELKAKVKKIKQEFGSKLPEDSAEAMLVEADKLLDLEKKQKKAVSEATDILQEETIALIKKLPMKDILHLLVAKWIEPVRKGIANLFDKEVKDFAEKLDALDTKYCDTLVNIDERIAKSEKSLASLIDNLTGSDFDMAGLREFQKLLRHE</sequence>
<feature type="domain" description="DNA methylase adenine-specific" evidence="8">
    <location>
        <begin position="162"/>
        <end position="481"/>
    </location>
</feature>
<dbReference type="Gene3D" id="3.40.50.150">
    <property type="entry name" value="Vaccinia Virus protein VP39"/>
    <property type="match status" value="1"/>
</dbReference>
<name>R4JC24_9BACT</name>
<dbReference type="EC" id="2.1.1.72" evidence="2"/>
<evidence type="ECO:0000256" key="3">
    <source>
        <dbReference type="ARBA" id="ARBA00022603"/>
    </source>
</evidence>
<accession>R4JC24</accession>
<keyword evidence="5" id="KW-0949">S-adenosyl-L-methionine</keyword>
<dbReference type="REBASE" id="65541">
    <property type="entry name" value="M.Uba10G6ORF350P"/>
</dbReference>
<dbReference type="PANTHER" id="PTHR42933:SF1">
    <property type="entry name" value="SITE-SPECIFIC DNA-METHYLTRANSFERASE (ADENINE-SPECIFIC)"/>
    <property type="match status" value="1"/>
</dbReference>
<evidence type="ECO:0000259" key="8">
    <source>
        <dbReference type="Pfam" id="PF02384"/>
    </source>
</evidence>
<organism evidence="10">
    <name type="scientific">uncultured bacterium BAC10G6</name>
    <dbReference type="NCBI Taxonomy" id="1329522"/>
    <lineage>
        <taxon>Bacteria</taxon>
        <taxon>environmental samples</taxon>
    </lineage>
</organism>
<dbReference type="EMBL" id="KC595276">
    <property type="protein sequence ID" value="AGK84789.1"/>
    <property type="molecule type" value="Genomic_DNA"/>
</dbReference>
<keyword evidence="4" id="KW-0808">Transferase</keyword>
<dbReference type="InterPro" id="IPR038333">
    <property type="entry name" value="T1MK-like_N_sf"/>
</dbReference>
<proteinExistence type="inferred from homology"/>
<feature type="domain" description="N6 adenine-specific DNA methyltransferase N-terminal" evidence="9">
    <location>
        <begin position="6"/>
        <end position="126"/>
    </location>
</feature>
<protein>
    <recommendedName>
        <fullName evidence="2">site-specific DNA-methyltransferase (adenine-specific)</fullName>
        <ecNumber evidence="2">2.1.1.72</ecNumber>
    </recommendedName>
</protein>
<dbReference type="InterPro" id="IPR051537">
    <property type="entry name" value="DNA_Adenine_Mtase"/>
</dbReference>
<keyword evidence="6" id="KW-0680">Restriction system</keyword>
<dbReference type="NCBIfam" id="TIGR00497">
    <property type="entry name" value="hsdM"/>
    <property type="match status" value="1"/>
</dbReference>
<comment type="similarity">
    <text evidence="1">Belongs to the N(4)/N(6)-methyltransferase family.</text>
</comment>
<dbReference type="PANTHER" id="PTHR42933">
    <property type="entry name" value="SLR6095 PROTEIN"/>
    <property type="match status" value="1"/>
</dbReference>
<dbReference type="Gene3D" id="1.20.1260.30">
    <property type="match status" value="1"/>
</dbReference>
<evidence type="ECO:0000256" key="6">
    <source>
        <dbReference type="ARBA" id="ARBA00022747"/>
    </source>
</evidence>
<dbReference type="GO" id="GO:0009007">
    <property type="term" value="F:site-specific DNA-methyltransferase (adenine-specific) activity"/>
    <property type="evidence" value="ECO:0007669"/>
    <property type="project" value="UniProtKB-EC"/>
</dbReference>
<evidence type="ECO:0000256" key="4">
    <source>
        <dbReference type="ARBA" id="ARBA00022679"/>
    </source>
</evidence>
<dbReference type="PRINTS" id="PR00507">
    <property type="entry name" value="N12N6MTFRASE"/>
</dbReference>
<evidence type="ECO:0000256" key="2">
    <source>
        <dbReference type="ARBA" id="ARBA00011900"/>
    </source>
</evidence>
<evidence type="ECO:0000259" key="9">
    <source>
        <dbReference type="Pfam" id="PF12161"/>
    </source>
</evidence>
<evidence type="ECO:0000256" key="5">
    <source>
        <dbReference type="ARBA" id="ARBA00022691"/>
    </source>
</evidence>
<dbReference type="InterPro" id="IPR003356">
    <property type="entry name" value="DNA_methylase_A-5"/>
</dbReference>
<dbReference type="InterPro" id="IPR022749">
    <property type="entry name" value="D12N6_MeTrfase_N"/>
</dbReference>
<dbReference type="InterPro" id="IPR004546">
    <property type="entry name" value="Restrct_endonuc_T1M"/>
</dbReference>
<dbReference type="GO" id="GO:0032259">
    <property type="term" value="P:methylation"/>
    <property type="evidence" value="ECO:0007669"/>
    <property type="project" value="UniProtKB-KW"/>
</dbReference>
<dbReference type="InterPro" id="IPR029063">
    <property type="entry name" value="SAM-dependent_MTases_sf"/>
</dbReference>
<dbReference type="GO" id="GO:0003677">
    <property type="term" value="F:DNA binding"/>
    <property type="evidence" value="ECO:0007669"/>
    <property type="project" value="InterPro"/>
</dbReference>
<reference evidence="10" key="1">
    <citation type="journal article" date="2013" name="Appl. Environ. Microbiol.">
        <title>Functional screening of a metagenomic library reveals operons responsible for enhanced intestinal colonization by gut commensal microbes.</title>
        <authorList>
            <person name="Yoon M.Y."/>
            <person name="Lee K.M."/>
            <person name="Yoon Y."/>
            <person name="Go J."/>
            <person name="Park Y."/>
            <person name="Cho Y.J."/>
            <person name="Tannock G.W."/>
            <person name="Yoon S.S."/>
        </authorList>
    </citation>
    <scope>NUCLEOTIDE SEQUENCE</scope>
</reference>
<dbReference type="SUPFAM" id="SSF53335">
    <property type="entry name" value="S-adenosyl-L-methionine-dependent methyltransferases"/>
    <property type="match status" value="1"/>
</dbReference>
<keyword evidence="3" id="KW-0489">Methyltransferase</keyword>
<comment type="catalytic activity">
    <reaction evidence="7">
        <text>a 2'-deoxyadenosine in DNA + S-adenosyl-L-methionine = an N(6)-methyl-2'-deoxyadenosine in DNA + S-adenosyl-L-homocysteine + H(+)</text>
        <dbReference type="Rhea" id="RHEA:15197"/>
        <dbReference type="Rhea" id="RHEA-COMP:12418"/>
        <dbReference type="Rhea" id="RHEA-COMP:12419"/>
        <dbReference type="ChEBI" id="CHEBI:15378"/>
        <dbReference type="ChEBI" id="CHEBI:57856"/>
        <dbReference type="ChEBI" id="CHEBI:59789"/>
        <dbReference type="ChEBI" id="CHEBI:90615"/>
        <dbReference type="ChEBI" id="CHEBI:90616"/>
        <dbReference type="EC" id="2.1.1.72"/>
    </reaction>
</comment>
<evidence type="ECO:0000313" key="10">
    <source>
        <dbReference type="EMBL" id="AGK84789.1"/>
    </source>
</evidence>
<dbReference type="GO" id="GO:0009307">
    <property type="term" value="P:DNA restriction-modification system"/>
    <property type="evidence" value="ECO:0007669"/>
    <property type="project" value="UniProtKB-KW"/>
</dbReference>
<evidence type="ECO:0000256" key="1">
    <source>
        <dbReference type="ARBA" id="ARBA00006594"/>
    </source>
</evidence>
<dbReference type="Pfam" id="PF12161">
    <property type="entry name" value="HsdM_N"/>
    <property type="match status" value="1"/>
</dbReference>
<dbReference type="GO" id="GO:0008170">
    <property type="term" value="F:N-methyltransferase activity"/>
    <property type="evidence" value="ECO:0007669"/>
    <property type="project" value="InterPro"/>
</dbReference>
<dbReference type="PROSITE" id="PS00092">
    <property type="entry name" value="N6_MTASE"/>
    <property type="match status" value="1"/>
</dbReference>
<gene>
    <name evidence="10" type="ORF">metaSSY_00350</name>
</gene>
<dbReference type="Pfam" id="PF02384">
    <property type="entry name" value="N6_Mtase"/>
    <property type="match status" value="1"/>
</dbReference>
<dbReference type="AlphaFoldDB" id="R4JC24"/>
<evidence type="ECO:0000256" key="7">
    <source>
        <dbReference type="ARBA" id="ARBA00047942"/>
    </source>
</evidence>
<dbReference type="InterPro" id="IPR002052">
    <property type="entry name" value="DNA_methylase_N6_adenine_CS"/>
</dbReference>